<gene>
    <name evidence="6" type="primary">rpl3</name>
    <name evidence="7" type="ORF">SAMN02745355_0351</name>
</gene>
<dbReference type="GO" id="GO:0019843">
    <property type="term" value="F:rRNA binding"/>
    <property type="evidence" value="ECO:0007669"/>
    <property type="project" value="UniProtKB-UniRule"/>
</dbReference>
<evidence type="ECO:0000256" key="4">
    <source>
        <dbReference type="ARBA" id="ARBA00022980"/>
    </source>
</evidence>
<keyword evidence="8" id="KW-1185">Reference proteome</keyword>
<dbReference type="InterPro" id="IPR009000">
    <property type="entry name" value="Transl_B-barrel_sf"/>
</dbReference>
<dbReference type="EMBL" id="FWYE01000001">
    <property type="protein sequence ID" value="SMD30470.1"/>
    <property type="molecule type" value="Genomic_DNA"/>
</dbReference>
<comment type="function">
    <text evidence="6">One of the primary rRNA binding proteins, it binds directly near the 3'-end of the 23S rRNA, where it nucleates assembly of the 50S subunit.</text>
</comment>
<keyword evidence="4 6" id="KW-0689">Ribosomal protein</keyword>
<dbReference type="NCBIfam" id="NF003261">
    <property type="entry name" value="PRK04231.1"/>
    <property type="match status" value="1"/>
</dbReference>
<dbReference type="SUPFAM" id="SSF50447">
    <property type="entry name" value="Translation proteins"/>
    <property type="match status" value="1"/>
</dbReference>
<dbReference type="GO" id="GO:0022625">
    <property type="term" value="C:cytosolic large ribosomal subunit"/>
    <property type="evidence" value="ECO:0007669"/>
    <property type="project" value="UniProtKB-UniRule"/>
</dbReference>
<proteinExistence type="inferred from homology"/>
<comment type="caution">
    <text evidence="7">The sequence shown here is derived from an EMBL/GenBank/DDBJ whole genome shotgun (WGS) entry which is preliminary data.</text>
</comment>
<dbReference type="PANTHER" id="PTHR11363:SF5">
    <property type="entry name" value="LARGE RIBOSOMAL SUBUNIT PROTEIN UL3"/>
    <property type="match status" value="1"/>
</dbReference>
<evidence type="ECO:0000256" key="5">
    <source>
        <dbReference type="ARBA" id="ARBA00023274"/>
    </source>
</evidence>
<dbReference type="GO" id="GO:0003735">
    <property type="term" value="F:structural constituent of ribosome"/>
    <property type="evidence" value="ECO:0007669"/>
    <property type="project" value="UniProtKB-UniRule"/>
</dbReference>
<dbReference type="HAMAP" id="MF_01325_A">
    <property type="entry name" value="Ribosomal_uL3_A"/>
    <property type="match status" value="1"/>
</dbReference>
<organism evidence="7 8">
    <name type="scientific">Picrophilus torridus (strain ATCC 700027 / DSM 9790 / JCM 10055 / NBRC 100828 / KAW 2/3)</name>
    <dbReference type="NCBI Taxonomy" id="1122961"/>
    <lineage>
        <taxon>Archaea</taxon>
        <taxon>Methanobacteriati</taxon>
        <taxon>Thermoplasmatota</taxon>
        <taxon>Thermoplasmata</taxon>
        <taxon>Thermoplasmatales</taxon>
        <taxon>Picrophilaceae</taxon>
        <taxon>Picrophilus</taxon>
    </lineage>
</organism>
<dbReference type="Pfam" id="PF00297">
    <property type="entry name" value="Ribosomal_L3"/>
    <property type="match status" value="1"/>
</dbReference>
<evidence type="ECO:0000313" key="8">
    <source>
        <dbReference type="Proteomes" id="UP000192315"/>
    </source>
</evidence>
<dbReference type="GO" id="GO:0006412">
    <property type="term" value="P:translation"/>
    <property type="evidence" value="ECO:0007669"/>
    <property type="project" value="UniProtKB-UniRule"/>
</dbReference>
<accession>A0A8G2FVX2</accession>
<evidence type="ECO:0000256" key="1">
    <source>
        <dbReference type="ARBA" id="ARBA00006540"/>
    </source>
</evidence>
<evidence type="ECO:0000313" key="7">
    <source>
        <dbReference type="EMBL" id="SMD30470.1"/>
    </source>
</evidence>
<comment type="similarity">
    <text evidence="1 6">Belongs to the universal ribosomal protein uL3 family.</text>
</comment>
<name>A0A8G2FVX2_PICTO</name>
<protein>
    <recommendedName>
        <fullName evidence="6">Large ribosomal subunit protein uL3</fullName>
    </recommendedName>
</protein>
<dbReference type="PANTHER" id="PTHR11363">
    <property type="entry name" value="60S RIBOSOMAL PROTEIN L3-RELATED"/>
    <property type="match status" value="1"/>
</dbReference>
<keyword evidence="2 6" id="KW-0699">rRNA-binding</keyword>
<dbReference type="Gene3D" id="3.30.1430.10">
    <property type="match status" value="1"/>
</dbReference>
<dbReference type="Gene3D" id="4.10.960.10">
    <property type="entry name" value="Ribosomal protein L3, domain 3"/>
    <property type="match status" value="1"/>
</dbReference>
<comment type="subunit">
    <text evidence="6">Part of the 50S ribosomal subunit. Forms a cluster with proteins L14 and L24e.</text>
</comment>
<sequence>MASRYAGSYFLHRMCNGWVIKMATPHHSRRGSMAYYPRVRAKRIQGDIRSWPEIEGQTKVQAFAGYKVGMTHIQMVDYRKNSVTAGQVIMAPVTVVEVPPLTVMSIRYYARGDNGLEVISEEWAENIDKDVLRRINKINRHKKGIEVKDVDDVRLMVHTNPQLVSGVPSKTPEIFEIRIGGSTIENRIKYAKERLGSNISFSDFSKPGNFVDVIAVTKGKGFQGVVKRFGVKLLPRKNRKHRRMIGTLGPWHPDWVRNTVPQAGQVGFHQRTIHNIRIIKFDTKDHVDDINVKGGFLNYGIVRNDYVLLFGSVPGPAKRLIKMRDPARQTRPAVESIEVTYASRESKQGD</sequence>
<dbReference type="InterPro" id="IPR044892">
    <property type="entry name" value="Ribosomal_L3_dom_3_arc_sf"/>
</dbReference>
<dbReference type="Proteomes" id="UP000192315">
    <property type="component" value="Unassembled WGS sequence"/>
</dbReference>
<dbReference type="InterPro" id="IPR019928">
    <property type="entry name" value="Ribosomal_uL3_arc"/>
</dbReference>
<keyword evidence="5 6" id="KW-0687">Ribonucleoprotein</keyword>
<dbReference type="NCBIfam" id="TIGR03626">
    <property type="entry name" value="L3_arch"/>
    <property type="match status" value="1"/>
</dbReference>
<dbReference type="AlphaFoldDB" id="A0A8G2FVX2"/>
<dbReference type="InterPro" id="IPR045077">
    <property type="entry name" value="L3_arc_euk"/>
</dbReference>
<evidence type="ECO:0000256" key="2">
    <source>
        <dbReference type="ARBA" id="ARBA00022730"/>
    </source>
</evidence>
<reference evidence="7 8" key="1">
    <citation type="submission" date="2017-04" db="EMBL/GenBank/DDBJ databases">
        <authorList>
            <person name="Varghese N."/>
            <person name="Submissions S."/>
        </authorList>
    </citation>
    <scope>NUCLEOTIDE SEQUENCE [LARGE SCALE GENOMIC DNA]</scope>
    <source>
        <strain evidence="7 8">DSM 9789</strain>
    </source>
</reference>
<keyword evidence="3 6" id="KW-0694">RNA-binding</keyword>
<dbReference type="Gene3D" id="2.40.30.10">
    <property type="entry name" value="Translation factors"/>
    <property type="match status" value="1"/>
</dbReference>
<dbReference type="InterPro" id="IPR000597">
    <property type="entry name" value="Ribosomal_uL3"/>
</dbReference>
<evidence type="ECO:0000256" key="6">
    <source>
        <dbReference type="HAMAP-Rule" id="MF_01325"/>
    </source>
</evidence>
<evidence type="ECO:0000256" key="3">
    <source>
        <dbReference type="ARBA" id="ARBA00022884"/>
    </source>
</evidence>